<dbReference type="EMBL" id="BGPR01000673">
    <property type="protein sequence ID" value="GBM31031.1"/>
    <property type="molecule type" value="Genomic_DNA"/>
</dbReference>
<reference evidence="1 2" key="1">
    <citation type="journal article" date="2019" name="Sci. Rep.">
        <title>Orb-weaving spider Araneus ventricosus genome elucidates the spidroin gene catalogue.</title>
        <authorList>
            <person name="Kono N."/>
            <person name="Nakamura H."/>
            <person name="Ohtoshi R."/>
            <person name="Moran D.A.P."/>
            <person name="Shinohara A."/>
            <person name="Yoshida Y."/>
            <person name="Fujiwara M."/>
            <person name="Mori M."/>
            <person name="Tomita M."/>
            <person name="Arakawa K."/>
        </authorList>
    </citation>
    <scope>NUCLEOTIDE SEQUENCE [LARGE SCALE GENOMIC DNA]</scope>
</reference>
<evidence type="ECO:0000313" key="1">
    <source>
        <dbReference type="EMBL" id="GBM31031.1"/>
    </source>
</evidence>
<sequence length="121" mass="13707">MALIQKAKCLQNPGLELLEILGRKGREWGTSFHRGLRSSSTKRKKPLFQREDRIVCAAASPGSQVVPLCLKRALLMAKRESALGQMHLPNQKPTPFSIMQIKLDMLDFNIQRRFGHRPSSL</sequence>
<accession>A0A4Y2EQA5</accession>
<gene>
    <name evidence="1" type="ORF">AVEN_108934_1</name>
</gene>
<evidence type="ECO:0000313" key="2">
    <source>
        <dbReference type="Proteomes" id="UP000499080"/>
    </source>
</evidence>
<name>A0A4Y2EQA5_ARAVE</name>
<protein>
    <submittedName>
        <fullName evidence="1">Uncharacterized protein</fullName>
    </submittedName>
</protein>
<dbReference type="Proteomes" id="UP000499080">
    <property type="component" value="Unassembled WGS sequence"/>
</dbReference>
<organism evidence="1 2">
    <name type="scientific">Araneus ventricosus</name>
    <name type="common">Orbweaver spider</name>
    <name type="synonym">Epeira ventricosa</name>
    <dbReference type="NCBI Taxonomy" id="182803"/>
    <lineage>
        <taxon>Eukaryota</taxon>
        <taxon>Metazoa</taxon>
        <taxon>Ecdysozoa</taxon>
        <taxon>Arthropoda</taxon>
        <taxon>Chelicerata</taxon>
        <taxon>Arachnida</taxon>
        <taxon>Araneae</taxon>
        <taxon>Araneomorphae</taxon>
        <taxon>Entelegynae</taxon>
        <taxon>Araneoidea</taxon>
        <taxon>Araneidae</taxon>
        <taxon>Araneus</taxon>
    </lineage>
</organism>
<dbReference type="AlphaFoldDB" id="A0A4Y2EQA5"/>
<comment type="caution">
    <text evidence="1">The sequence shown here is derived from an EMBL/GenBank/DDBJ whole genome shotgun (WGS) entry which is preliminary data.</text>
</comment>
<proteinExistence type="predicted"/>
<keyword evidence="2" id="KW-1185">Reference proteome</keyword>